<evidence type="ECO:0000256" key="5">
    <source>
        <dbReference type="ARBA" id="ARBA00022837"/>
    </source>
</evidence>
<evidence type="ECO:0000256" key="4">
    <source>
        <dbReference type="ARBA" id="ARBA00022801"/>
    </source>
</evidence>
<accession>E0XQP6</accession>
<dbReference type="Pfam" id="PF00884">
    <property type="entry name" value="Sulfatase"/>
    <property type="match status" value="1"/>
</dbReference>
<protein>
    <submittedName>
        <fullName evidence="7">Arylsulfatase a and related enzymes</fullName>
    </submittedName>
</protein>
<dbReference type="GO" id="GO:0046872">
    <property type="term" value="F:metal ion binding"/>
    <property type="evidence" value="ECO:0007669"/>
    <property type="project" value="UniProtKB-KW"/>
</dbReference>
<dbReference type="CDD" id="cd04080">
    <property type="entry name" value="CBM6_cellulase-like"/>
    <property type="match status" value="1"/>
</dbReference>
<dbReference type="CDD" id="cd16151">
    <property type="entry name" value="sulfatase_like"/>
    <property type="match status" value="1"/>
</dbReference>
<proteinExistence type="inferred from homology"/>
<dbReference type="EMBL" id="GU474845">
    <property type="protein sequence ID" value="ADI16737.1"/>
    <property type="molecule type" value="Genomic_DNA"/>
</dbReference>
<keyword evidence="3" id="KW-0732">Signal</keyword>
<dbReference type="InterPro" id="IPR024607">
    <property type="entry name" value="Sulfatase_CS"/>
</dbReference>
<dbReference type="PANTHER" id="PTHR42693">
    <property type="entry name" value="ARYLSULFATASE FAMILY MEMBER"/>
    <property type="match status" value="1"/>
</dbReference>
<dbReference type="PROSITE" id="PS51175">
    <property type="entry name" value="CBM6"/>
    <property type="match status" value="1"/>
</dbReference>
<dbReference type="GO" id="GO:0004065">
    <property type="term" value="F:arylsulfatase activity"/>
    <property type="evidence" value="ECO:0007669"/>
    <property type="project" value="TreeGrafter"/>
</dbReference>
<dbReference type="Pfam" id="PF18099">
    <property type="entry name" value="CBM_35_2"/>
    <property type="match status" value="1"/>
</dbReference>
<organism evidence="7">
    <name type="scientific">uncultured Verrucomicrobiales bacterium HF0010_05E02</name>
    <dbReference type="NCBI Taxonomy" id="710995"/>
    <lineage>
        <taxon>Bacteria</taxon>
        <taxon>Pseudomonadati</taxon>
        <taxon>Verrucomicrobiota</taxon>
        <taxon>Verrucomicrobiia</taxon>
        <taxon>Verrucomicrobiales</taxon>
        <taxon>environmental samples</taxon>
    </lineage>
</organism>
<dbReference type="Gene3D" id="2.60.120.260">
    <property type="entry name" value="Galactose-binding domain-like"/>
    <property type="match status" value="1"/>
</dbReference>
<dbReference type="SUPFAM" id="SSF53649">
    <property type="entry name" value="Alkaline phosphatase-like"/>
    <property type="match status" value="1"/>
</dbReference>
<dbReference type="InterPro" id="IPR000917">
    <property type="entry name" value="Sulfatase_N"/>
</dbReference>
<keyword evidence="4" id="KW-0378">Hydrolase</keyword>
<evidence type="ECO:0000313" key="7">
    <source>
        <dbReference type="EMBL" id="ADI16737.1"/>
    </source>
</evidence>
<dbReference type="AlphaFoldDB" id="E0XQP6"/>
<feature type="domain" description="CBM6" evidence="6">
    <location>
        <begin position="454"/>
        <end position="578"/>
    </location>
</feature>
<keyword evidence="2" id="KW-0479">Metal-binding</keyword>
<keyword evidence="5" id="KW-0106">Calcium</keyword>
<evidence type="ECO:0000256" key="1">
    <source>
        <dbReference type="ARBA" id="ARBA00008779"/>
    </source>
</evidence>
<dbReference type="Gene3D" id="3.40.720.10">
    <property type="entry name" value="Alkaline Phosphatase, subunit A"/>
    <property type="match status" value="1"/>
</dbReference>
<dbReference type="PROSITE" id="PS00523">
    <property type="entry name" value="SULFATASE_1"/>
    <property type="match status" value="1"/>
</dbReference>
<comment type="similarity">
    <text evidence="1">Belongs to the sulfatase family.</text>
</comment>
<dbReference type="InterPro" id="IPR017850">
    <property type="entry name" value="Alkaline_phosphatase_core_sf"/>
</dbReference>
<dbReference type="SMART" id="SM00606">
    <property type="entry name" value="CBD_IV"/>
    <property type="match status" value="1"/>
</dbReference>
<dbReference type="PANTHER" id="PTHR42693:SF53">
    <property type="entry name" value="ENDO-4-O-SULFATASE"/>
    <property type="match status" value="1"/>
</dbReference>
<name>E0XQP6_9BACT</name>
<dbReference type="InterPro" id="IPR006584">
    <property type="entry name" value="Cellulose-bd_IV"/>
</dbReference>
<dbReference type="SUPFAM" id="SSF49785">
    <property type="entry name" value="Galactose-binding domain-like"/>
    <property type="match status" value="1"/>
</dbReference>
<dbReference type="CAZy" id="CBM6">
    <property type="family name" value="Carbohydrate-Binding Module Family 6"/>
</dbReference>
<evidence type="ECO:0000256" key="2">
    <source>
        <dbReference type="ARBA" id="ARBA00022723"/>
    </source>
</evidence>
<dbReference type="InterPro" id="IPR041342">
    <property type="entry name" value="CBM35"/>
</dbReference>
<reference evidence="7" key="1">
    <citation type="journal article" date="2011" name="Environ. Microbiol.">
        <title>Time-series analyses of Monterey Bay coastal microbial picoplankton using a 'genome proxy' microarray.</title>
        <authorList>
            <person name="Rich V.I."/>
            <person name="Pham V.D."/>
            <person name="Eppley J."/>
            <person name="Shi Y."/>
            <person name="DeLong E.F."/>
        </authorList>
    </citation>
    <scope>NUCLEOTIDE SEQUENCE</scope>
</reference>
<sequence length="580" mass="65610">MHMRIFLILAFSGFIWLTVAASDQQPNVILIMADDLGQECIENYGGESYHTPRLSQLAQEGVWFSNAHSQPICTPSRVQIMTGKYNVRNYIRFATLDRSQDTFGHAFRNAGYNTAIVGKWQLGGTSETIHEFGFDEHCLWNIRGAQNERYVSPTLLTNGKTEDFRGQYGPDLQQAFAKDFIIRHRDEPFLLYYPVTLPHYPFQPTPDSPEWDPDRDPWFNDSRYFGDMVTYLDKLVGELVDFVRDEGLADNTLVIFTSDNGTDHRIISLQDGVSVKGAKGKMTVDATHVPFFAIWPGTVPAGLQMEGLIDFSDVYVTLIDLAGISIDSEEDAEKDGISFLPLLKGETTATRDHSYCWYMERTDMTDIKTFVQNTRYKLHSDGRFINKTEDRFEQHPLSVVAMSEQDHALKRQFSQLMLHYDALRPERIPYNDGQAIAIPGKVEVERYDYGYPGVTYHDATEGNSGRGFYRSDDVDIVSKGGRHRVTNTEAGEWLEYSVDIKQTGTHMLSVSYAGTQAGIIRFECSGQTLTDSIVLKPTGAMDRYESVRVGDVRLEAGIQVLRLHIKQGGMQLDHFTIGAN</sequence>
<dbReference type="GO" id="GO:0030246">
    <property type="term" value="F:carbohydrate binding"/>
    <property type="evidence" value="ECO:0007669"/>
    <property type="project" value="InterPro"/>
</dbReference>
<evidence type="ECO:0000259" key="6">
    <source>
        <dbReference type="PROSITE" id="PS51175"/>
    </source>
</evidence>
<dbReference type="InterPro" id="IPR050738">
    <property type="entry name" value="Sulfatase"/>
</dbReference>
<dbReference type="InterPro" id="IPR005084">
    <property type="entry name" value="CBM6"/>
</dbReference>
<evidence type="ECO:0000256" key="3">
    <source>
        <dbReference type="ARBA" id="ARBA00022729"/>
    </source>
</evidence>
<dbReference type="InterPro" id="IPR008979">
    <property type="entry name" value="Galactose-bd-like_sf"/>
</dbReference>